<evidence type="ECO:0000313" key="8">
    <source>
        <dbReference type="EMBL" id="OGN08360.1"/>
    </source>
</evidence>
<evidence type="ECO:0000256" key="2">
    <source>
        <dbReference type="ARBA" id="ARBA00022722"/>
    </source>
</evidence>
<evidence type="ECO:0000256" key="4">
    <source>
        <dbReference type="ARBA" id="ARBA00022759"/>
    </source>
</evidence>
<dbReference type="Gene3D" id="3.40.390.30">
    <property type="entry name" value="Metalloproteases ('zincins'), catalytic domain"/>
    <property type="match status" value="1"/>
</dbReference>
<feature type="binding site" evidence="7">
    <location>
        <position position="129"/>
    </location>
    <ligand>
        <name>Zn(2+)</name>
        <dbReference type="ChEBI" id="CHEBI:29105"/>
        <note>catalytic</note>
    </ligand>
</feature>
<dbReference type="InterPro" id="IPR002036">
    <property type="entry name" value="YbeY"/>
</dbReference>
<evidence type="ECO:0000256" key="5">
    <source>
        <dbReference type="ARBA" id="ARBA00022801"/>
    </source>
</evidence>
<feature type="binding site" evidence="7">
    <location>
        <position position="125"/>
    </location>
    <ligand>
        <name>Zn(2+)</name>
        <dbReference type="ChEBI" id="CHEBI:29105"/>
        <note>catalytic</note>
    </ligand>
</feature>
<comment type="subcellular location">
    <subcellularLocation>
        <location evidence="7">Cytoplasm</location>
    </subcellularLocation>
</comment>
<comment type="function">
    <text evidence="7">Single strand-specific metallo-endoribonuclease involved in late-stage 70S ribosome quality control and in maturation of the 3' terminus of the 16S rRNA.</text>
</comment>
<evidence type="ECO:0000256" key="3">
    <source>
        <dbReference type="ARBA" id="ARBA00022723"/>
    </source>
</evidence>
<organism evidence="8 9">
    <name type="scientific">Candidatus Yanofskybacteria bacterium RIFCSPHIGHO2_01_FULL_45_42</name>
    <dbReference type="NCBI Taxonomy" id="1802671"/>
    <lineage>
        <taxon>Bacteria</taxon>
        <taxon>Candidatus Yanofskyibacteriota</taxon>
    </lineage>
</organism>
<dbReference type="GO" id="GO:0006364">
    <property type="term" value="P:rRNA processing"/>
    <property type="evidence" value="ECO:0007669"/>
    <property type="project" value="UniProtKB-UniRule"/>
</dbReference>
<keyword evidence="2 7" id="KW-0540">Nuclease</keyword>
<keyword evidence="3 7" id="KW-0479">Metal-binding</keyword>
<protein>
    <recommendedName>
        <fullName evidence="7">Endoribonuclease YbeY</fullName>
        <ecNumber evidence="7">3.1.-.-</ecNumber>
    </recommendedName>
</protein>
<dbReference type="GO" id="GO:0005737">
    <property type="term" value="C:cytoplasm"/>
    <property type="evidence" value="ECO:0007669"/>
    <property type="project" value="UniProtKB-SubCell"/>
</dbReference>
<evidence type="ECO:0000256" key="6">
    <source>
        <dbReference type="ARBA" id="ARBA00022833"/>
    </source>
</evidence>
<keyword evidence="7" id="KW-0690">Ribosome biogenesis</keyword>
<dbReference type="GO" id="GO:0008270">
    <property type="term" value="F:zinc ion binding"/>
    <property type="evidence" value="ECO:0007669"/>
    <property type="project" value="UniProtKB-UniRule"/>
</dbReference>
<evidence type="ECO:0000256" key="7">
    <source>
        <dbReference type="HAMAP-Rule" id="MF_00009"/>
    </source>
</evidence>
<dbReference type="HAMAP" id="MF_00009">
    <property type="entry name" value="Endoribonucl_YbeY"/>
    <property type="match status" value="1"/>
</dbReference>
<dbReference type="Pfam" id="PF02130">
    <property type="entry name" value="YbeY"/>
    <property type="match status" value="1"/>
</dbReference>
<keyword evidence="7" id="KW-0698">rRNA processing</keyword>
<name>A0A1F8F718_9BACT</name>
<dbReference type="GO" id="GO:0004521">
    <property type="term" value="F:RNA endonuclease activity"/>
    <property type="evidence" value="ECO:0007669"/>
    <property type="project" value="UniProtKB-UniRule"/>
</dbReference>
<dbReference type="SUPFAM" id="SSF55486">
    <property type="entry name" value="Metalloproteases ('zincins'), catalytic domain"/>
    <property type="match status" value="1"/>
</dbReference>
<keyword evidence="5 7" id="KW-0378">Hydrolase</keyword>
<evidence type="ECO:0000256" key="1">
    <source>
        <dbReference type="ARBA" id="ARBA00010875"/>
    </source>
</evidence>
<accession>A0A1F8F718</accession>
<evidence type="ECO:0000313" key="9">
    <source>
        <dbReference type="Proteomes" id="UP000178023"/>
    </source>
</evidence>
<dbReference type="InterPro" id="IPR023091">
    <property type="entry name" value="MetalPrtase_cat_dom_sf_prd"/>
</dbReference>
<comment type="cofactor">
    <cofactor evidence="7">
        <name>Zn(2+)</name>
        <dbReference type="ChEBI" id="CHEBI:29105"/>
    </cofactor>
    <text evidence="7">Binds 1 zinc ion.</text>
</comment>
<proteinExistence type="inferred from homology"/>
<dbReference type="EMBL" id="MGJL01000007">
    <property type="protein sequence ID" value="OGN08360.1"/>
    <property type="molecule type" value="Genomic_DNA"/>
</dbReference>
<dbReference type="AlphaFoldDB" id="A0A1F8F718"/>
<sequence length="160" mass="18528">MDLVFRNKIEDKRWEQDFFEKIIKTALAVLKRPVASDQRQVYLSINLIDEAEIRKLNKKYRGKNKPTDVLSFGMEDNLRKSLDKLGMNKSPIDLGDLFICLSIAKKEAKEENISMERKLAWLTVHGFLHLVGYDHEGSKCDATKMVTLEKKVLKALEVEM</sequence>
<dbReference type="GO" id="GO:0004222">
    <property type="term" value="F:metalloendopeptidase activity"/>
    <property type="evidence" value="ECO:0007669"/>
    <property type="project" value="InterPro"/>
</dbReference>
<dbReference type="EC" id="3.1.-.-" evidence="7"/>
<reference evidence="8 9" key="1">
    <citation type="journal article" date="2016" name="Nat. Commun.">
        <title>Thousands of microbial genomes shed light on interconnected biogeochemical processes in an aquifer system.</title>
        <authorList>
            <person name="Anantharaman K."/>
            <person name="Brown C.T."/>
            <person name="Hug L.A."/>
            <person name="Sharon I."/>
            <person name="Castelle C.J."/>
            <person name="Probst A.J."/>
            <person name="Thomas B.C."/>
            <person name="Singh A."/>
            <person name="Wilkins M.J."/>
            <person name="Karaoz U."/>
            <person name="Brodie E.L."/>
            <person name="Williams K.H."/>
            <person name="Hubbard S.S."/>
            <person name="Banfield J.F."/>
        </authorList>
    </citation>
    <scope>NUCLEOTIDE SEQUENCE [LARGE SCALE GENOMIC DNA]</scope>
</reference>
<dbReference type="NCBIfam" id="TIGR00043">
    <property type="entry name" value="rRNA maturation RNase YbeY"/>
    <property type="match status" value="1"/>
</dbReference>
<dbReference type="PANTHER" id="PTHR46986:SF1">
    <property type="entry name" value="ENDORIBONUCLEASE YBEY, CHLOROPLASTIC"/>
    <property type="match status" value="1"/>
</dbReference>
<keyword evidence="7" id="KW-0963">Cytoplasm</keyword>
<feature type="binding site" evidence="7">
    <location>
        <position position="135"/>
    </location>
    <ligand>
        <name>Zn(2+)</name>
        <dbReference type="ChEBI" id="CHEBI:29105"/>
        <note>catalytic</note>
    </ligand>
</feature>
<dbReference type="PROSITE" id="PS01306">
    <property type="entry name" value="UPF0054"/>
    <property type="match status" value="1"/>
</dbReference>
<comment type="caution">
    <text evidence="8">The sequence shown here is derived from an EMBL/GenBank/DDBJ whole genome shotgun (WGS) entry which is preliminary data.</text>
</comment>
<dbReference type="InterPro" id="IPR020549">
    <property type="entry name" value="YbeY_CS"/>
</dbReference>
<gene>
    <name evidence="7" type="primary">ybeY</name>
    <name evidence="8" type="ORF">A2750_00690</name>
</gene>
<dbReference type="PANTHER" id="PTHR46986">
    <property type="entry name" value="ENDORIBONUCLEASE YBEY, CHLOROPLASTIC"/>
    <property type="match status" value="1"/>
</dbReference>
<dbReference type="Proteomes" id="UP000178023">
    <property type="component" value="Unassembled WGS sequence"/>
</dbReference>
<keyword evidence="4 7" id="KW-0255">Endonuclease</keyword>
<comment type="similarity">
    <text evidence="1 7">Belongs to the endoribonuclease YbeY family.</text>
</comment>
<keyword evidence="6 7" id="KW-0862">Zinc</keyword>